<evidence type="ECO:0000313" key="1">
    <source>
        <dbReference type="EMBL" id="OMO52431.1"/>
    </source>
</evidence>
<accession>A0A1R3G2W3</accession>
<protein>
    <submittedName>
        <fullName evidence="1">F-box protein</fullName>
    </submittedName>
</protein>
<organism evidence="1 2">
    <name type="scientific">Corchorus olitorius</name>
    <dbReference type="NCBI Taxonomy" id="93759"/>
    <lineage>
        <taxon>Eukaryota</taxon>
        <taxon>Viridiplantae</taxon>
        <taxon>Streptophyta</taxon>
        <taxon>Embryophyta</taxon>
        <taxon>Tracheophyta</taxon>
        <taxon>Spermatophyta</taxon>
        <taxon>Magnoliopsida</taxon>
        <taxon>eudicotyledons</taxon>
        <taxon>Gunneridae</taxon>
        <taxon>Pentapetalae</taxon>
        <taxon>rosids</taxon>
        <taxon>malvids</taxon>
        <taxon>Malvales</taxon>
        <taxon>Malvaceae</taxon>
        <taxon>Grewioideae</taxon>
        <taxon>Apeibeae</taxon>
        <taxon>Corchorus</taxon>
    </lineage>
</organism>
<gene>
    <name evidence="1" type="ORF">COLO4_37216</name>
</gene>
<evidence type="ECO:0000313" key="2">
    <source>
        <dbReference type="Proteomes" id="UP000187203"/>
    </source>
</evidence>
<dbReference type="EMBL" id="AWUE01023859">
    <property type="protein sequence ID" value="OMO52431.1"/>
    <property type="molecule type" value="Genomic_DNA"/>
</dbReference>
<proteinExistence type="predicted"/>
<sequence>MEIFDLRSLFRRPSLKSIRRQMQETSNLRRIIGQLIKLEGPFARFGVPKSKSTNNFGVSNHCSDSDDPDSWLSVCNPCTRQTWNLPDPPNYKYYYSAALGYDFSVKTLKVVIIGEICGYGRHEIADGMVSLVKEDDSVAI</sequence>
<reference evidence="2" key="1">
    <citation type="submission" date="2013-09" db="EMBL/GenBank/DDBJ databases">
        <title>Corchorus olitorius genome sequencing.</title>
        <authorList>
            <person name="Alam M."/>
            <person name="Haque M.S."/>
            <person name="Islam M.S."/>
            <person name="Emdad E.M."/>
            <person name="Islam M.M."/>
            <person name="Ahmed B."/>
            <person name="Halim A."/>
            <person name="Hossen Q.M.M."/>
            <person name="Hossain M.Z."/>
            <person name="Ahmed R."/>
            <person name="Khan M.M."/>
            <person name="Islam R."/>
            <person name="Rashid M.M."/>
            <person name="Khan S.A."/>
            <person name="Rahman M.S."/>
            <person name="Alam M."/>
            <person name="Yahiya A.S."/>
            <person name="Khan M.S."/>
            <person name="Azam M.S."/>
            <person name="Haque T."/>
            <person name="Lashkar M.Z.H."/>
            <person name="Akhand A.I."/>
            <person name="Morshed G."/>
            <person name="Roy S."/>
            <person name="Uddin K.S."/>
            <person name="Rabeya T."/>
            <person name="Hossain A.S."/>
            <person name="Chowdhury A."/>
            <person name="Snigdha A.R."/>
            <person name="Mortoza M.S."/>
            <person name="Matin S.A."/>
            <person name="Hoque S.M.E."/>
            <person name="Islam M.K."/>
            <person name="Roy D.K."/>
            <person name="Haider R."/>
            <person name="Moosa M.M."/>
            <person name="Elias S.M."/>
            <person name="Hasan A.M."/>
            <person name="Jahan S."/>
            <person name="Shafiuddin M."/>
            <person name="Mahmood N."/>
            <person name="Shommy N.S."/>
        </authorList>
    </citation>
    <scope>NUCLEOTIDE SEQUENCE [LARGE SCALE GENOMIC DNA]</scope>
    <source>
        <strain evidence="2">cv. O-4</strain>
    </source>
</reference>
<name>A0A1R3G2W3_9ROSI</name>
<dbReference type="AlphaFoldDB" id="A0A1R3G2W3"/>
<keyword evidence="2" id="KW-1185">Reference proteome</keyword>
<comment type="caution">
    <text evidence="1">The sequence shown here is derived from an EMBL/GenBank/DDBJ whole genome shotgun (WGS) entry which is preliminary data.</text>
</comment>
<dbReference type="Proteomes" id="UP000187203">
    <property type="component" value="Unassembled WGS sequence"/>
</dbReference>